<evidence type="ECO:0000256" key="2">
    <source>
        <dbReference type="ARBA" id="ARBA00022729"/>
    </source>
</evidence>
<sequence>MDMLSRGSYRWGVVLVSIWIFYAISVVQGWSPFYWTGSNEDIDGVDVLVKTKSGSLLGKRRPWNPVAGGNVTQIDWFLGIPYAEPPPTRPVIPWLGVRNGTRFGAMCPQREQFEQLPSDEDCLTLNIYSPYQESAKRTWPVMVYIHGGSYRVGTGASYLGHLLAQRGVIVVTINYRLGILGFMSARSSLLPGNNGLLDQIEALKWINENIAVFGGDPRRITIFGNSAGGACVGFLTVSPLAAGLYMLYDGLVVTIKGIVCLFQQSIIQSGSPFAFWAMHNETVDLEKHTKEVAKAYNCFNDTLEELVTCFRSVSAEYLGLCSGKHIPSISVANTNFRPHIDGYVIPRDVEQLYKDGDINSRFVMIGVVEREWSQHIGLMISELMWRGNNSFDTDMDDGMNRTSFEEAIRYIFCDRFGWGDTFAKVITHEYTNWTHVEDPIANRETYITFMTDFGMVAPTVALANILNGRDIPVYTYQFNHKSNADEHQWNSNAHLMELYYIFGAPFLGYEVVYGYVKSFSEEDKEMSLFMMDIWAQFAKYKDPSLPSHRWDRYQRDISNYLSISLGEAQMKSYLKPEGVTFWNDVIPSLQQRLFDDKEAKIQYPEHTLITWILCSLCIIMAVLILVLSCVLYRMRKIHLLSNGPVSV</sequence>
<dbReference type="PROSITE" id="PS00941">
    <property type="entry name" value="CARBOXYLESTERASE_B_2"/>
    <property type="match status" value="1"/>
</dbReference>
<organism evidence="7 8">
    <name type="scientific">Paralvinella palmiformis</name>
    <dbReference type="NCBI Taxonomy" id="53620"/>
    <lineage>
        <taxon>Eukaryota</taxon>
        <taxon>Metazoa</taxon>
        <taxon>Spiralia</taxon>
        <taxon>Lophotrochozoa</taxon>
        <taxon>Annelida</taxon>
        <taxon>Polychaeta</taxon>
        <taxon>Sedentaria</taxon>
        <taxon>Canalipalpata</taxon>
        <taxon>Terebellida</taxon>
        <taxon>Terebelliformia</taxon>
        <taxon>Alvinellidae</taxon>
        <taxon>Paralvinella</taxon>
    </lineage>
</organism>
<dbReference type="SUPFAM" id="SSF53474">
    <property type="entry name" value="alpha/beta-Hydrolases"/>
    <property type="match status" value="1"/>
</dbReference>
<dbReference type="InterPro" id="IPR051093">
    <property type="entry name" value="Neuroligin/BSAL"/>
</dbReference>
<dbReference type="GO" id="GO:0016787">
    <property type="term" value="F:hydrolase activity"/>
    <property type="evidence" value="ECO:0007669"/>
    <property type="project" value="UniProtKB-KW"/>
</dbReference>
<protein>
    <recommendedName>
        <fullName evidence="4">Carboxylic ester hydrolase</fullName>
        <ecNumber evidence="4">3.1.1.-</ecNumber>
    </recommendedName>
</protein>
<dbReference type="Gene3D" id="3.40.50.1820">
    <property type="entry name" value="alpha/beta hydrolase"/>
    <property type="match status" value="1"/>
</dbReference>
<dbReference type="AlphaFoldDB" id="A0AAD9NGC6"/>
<keyword evidence="3 4" id="KW-0378">Hydrolase</keyword>
<keyword evidence="8" id="KW-1185">Reference proteome</keyword>
<dbReference type="EC" id="3.1.1.-" evidence="4"/>
<keyword evidence="5" id="KW-0812">Transmembrane</keyword>
<dbReference type="PROSITE" id="PS00122">
    <property type="entry name" value="CARBOXYLESTERASE_B_1"/>
    <property type="match status" value="1"/>
</dbReference>
<dbReference type="InterPro" id="IPR002018">
    <property type="entry name" value="CarbesteraseB"/>
</dbReference>
<dbReference type="Pfam" id="PF00135">
    <property type="entry name" value="COesterase"/>
    <property type="match status" value="1"/>
</dbReference>
<evidence type="ECO:0000256" key="1">
    <source>
        <dbReference type="ARBA" id="ARBA00005964"/>
    </source>
</evidence>
<name>A0AAD9NGC6_9ANNE</name>
<comment type="similarity">
    <text evidence="1 4">Belongs to the type-B carboxylesterase/lipase family.</text>
</comment>
<proteinExistence type="inferred from homology"/>
<feature type="transmembrane region" description="Helical" evidence="5">
    <location>
        <begin position="12"/>
        <end position="35"/>
    </location>
</feature>
<dbReference type="PANTHER" id="PTHR43903">
    <property type="entry name" value="NEUROLIGIN"/>
    <property type="match status" value="1"/>
</dbReference>
<evidence type="ECO:0000256" key="3">
    <source>
        <dbReference type="ARBA" id="ARBA00022801"/>
    </source>
</evidence>
<dbReference type="Proteomes" id="UP001208570">
    <property type="component" value="Unassembled WGS sequence"/>
</dbReference>
<evidence type="ECO:0000256" key="5">
    <source>
        <dbReference type="SAM" id="Phobius"/>
    </source>
</evidence>
<evidence type="ECO:0000313" key="7">
    <source>
        <dbReference type="EMBL" id="KAK2166149.1"/>
    </source>
</evidence>
<accession>A0AAD9NGC6</accession>
<feature type="domain" description="Carboxylesterase type B" evidence="6">
    <location>
        <begin position="48"/>
        <end position="582"/>
    </location>
</feature>
<dbReference type="InterPro" id="IPR019819">
    <property type="entry name" value="Carboxylesterase_B_CS"/>
</dbReference>
<comment type="caution">
    <text evidence="7">The sequence shown here is derived from an EMBL/GenBank/DDBJ whole genome shotgun (WGS) entry which is preliminary data.</text>
</comment>
<evidence type="ECO:0000256" key="4">
    <source>
        <dbReference type="RuleBase" id="RU361235"/>
    </source>
</evidence>
<dbReference type="InterPro" id="IPR029058">
    <property type="entry name" value="AB_hydrolase_fold"/>
</dbReference>
<reference evidence="7" key="1">
    <citation type="journal article" date="2023" name="Mol. Biol. Evol.">
        <title>Third-Generation Sequencing Reveals the Adaptive Role of the Epigenome in Three Deep-Sea Polychaetes.</title>
        <authorList>
            <person name="Perez M."/>
            <person name="Aroh O."/>
            <person name="Sun Y."/>
            <person name="Lan Y."/>
            <person name="Juniper S.K."/>
            <person name="Young C.R."/>
            <person name="Angers B."/>
            <person name="Qian P.Y."/>
        </authorList>
    </citation>
    <scope>NUCLEOTIDE SEQUENCE</scope>
    <source>
        <strain evidence="7">P08H-3</strain>
    </source>
</reference>
<keyword evidence="2" id="KW-0732">Signal</keyword>
<keyword evidence="5" id="KW-0472">Membrane</keyword>
<dbReference type="EMBL" id="JAODUP010000041">
    <property type="protein sequence ID" value="KAK2166149.1"/>
    <property type="molecule type" value="Genomic_DNA"/>
</dbReference>
<feature type="transmembrane region" description="Helical" evidence="5">
    <location>
        <begin position="608"/>
        <end position="632"/>
    </location>
</feature>
<gene>
    <name evidence="7" type="ORF">LSH36_41g04023</name>
</gene>
<dbReference type="InterPro" id="IPR019826">
    <property type="entry name" value="Carboxylesterase_B_AS"/>
</dbReference>
<evidence type="ECO:0000313" key="8">
    <source>
        <dbReference type="Proteomes" id="UP001208570"/>
    </source>
</evidence>
<keyword evidence="5" id="KW-1133">Transmembrane helix</keyword>
<evidence type="ECO:0000259" key="6">
    <source>
        <dbReference type="Pfam" id="PF00135"/>
    </source>
</evidence>